<organism evidence="1">
    <name type="scientific">marine sediment metagenome</name>
    <dbReference type="NCBI Taxonomy" id="412755"/>
    <lineage>
        <taxon>unclassified sequences</taxon>
        <taxon>metagenomes</taxon>
        <taxon>ecological metagenomes</taxon>
    </lineage>
</organism>
<reference evidence="1" key="1">
    <citation type="journal article" date="2015" name="Nature">
        <title>Complex archaea that bridge the gap between prokaryotes and eukaryotes.</title>
        <authorList>
            <person name="Spang A."/>
            <person name="Saw J.H."/>
            <person name="Jorgensen S.L."/>
            <person name="Zaremba-Niedzwiedzka K."/>
            <person name="Martijn J."/>
            <person name="Lind A.E."/>
            <person name="van Eijk R."/>
            <person name="Schleper C."/>
            <person name="Guy L."/>
            <person name="Ettema T.J."/>
        </authorList>
    </citation>
    <scope>NUCLEOTIDE SEQUENCE</scope>
</reference>
<gene>
    <name evidence="1" type="ORF">LCGC14_2427030</name>
</gene>
<dbReference type="AlphaFoldDB" id="A0A0F9BN16"/>
<proteinExistence type="predicted"/>
<name>A0A0F9BN16_9ZZZZ</name>
<evidence type="ECO:0000313" key="1">
    <source>
        <dbReference type="EMBL" id="KKL23274.1"/>
    </source>
</evidence>
<sequence length="133" mass="16303">MWRHFYAEPKPAVNIRFGRWDCQLDRLDYDYHQLATRFIQFAKEIGEDPYNRYFAVEPLIDFAISTAITNKSTDYIYRHYIYHLLSQYEDIDTDQEELRILFDEFLLVPEGEQVYYDRRYIKSTDSEQNFIKE</sequence>
<dbReference type="EMBL" id="LAZR01037033">
    <property type="protein sequence ID" value="KKL23274.1"/>
    <property type="molecule type" value="Genomic_DNA"/>
</dbReference>
<accession>A0A0F9BN16</accession>
<protein>
    <submittedName>
        <fullName evidence="1">Uncharacterized protein</fullName>
    </submittedName>
</protein>
<comment type="caution">
    <text evidence="1">The sequence shown here is derived from an EMBL/GenBank/DDBJ whole genome shotgun (WGS) entry which is preliminary data.</text>
</comment>